<dbReference type="Proteomes" id="UP000095281">
    <property type="component" value="Unplaced"/>
</dbReference>
<evidence type="ECO:0000259" key="9">
    <source>
        <dbReference type="PROSITE" id="PS50190"/>
    </source>
</evidence>
<accession>A0A1I8AWW9</accession>
<evidence type="ECO:0000256" key="7">
    <source>
        <dbReference type="SAM" id="Coils"/>
    </source>
</evidence>
<evidence type="ECO:0000256" key="8">
    <source>
        <dbReference type="SAM" id="MobiDB-lite"/>
    </source>
</evidence>
<dbReference type="InterPro" id="IPR000904">
    <property type="entry name" value="Sec7_dom"/>
</dbReference>
<dbReference type="GO" id="GO:0015031">
    <property type="term" value="P:protein transport"/>
    <property type="evidence" value="ECO:0007669"/>
    <property type="project" value="UniProtKB-KW"/>
</dbReference>
<dbReference type="PROSITE" id="PS50190">
    <property type="entry name" value="SEC7"/>
    <property type="match status" value="1"/>
</dbReference>
<proteinExistence type="predicted"/>
<name>A0A1I8AWW9_MELHA</name>
<protein>
    <submittedName>
        <fullName evidence="11">SEC7 domain-containing protein</fullName>
    </submittedName>
</protein>
<dbReference type="Pfam" id="PF20252">
    <property type="entry name" value="BIG2_C"/>
    <property type="match status" value="1"/>
</dbReference>
<keyword evidence="7" id="KW-0175">Coiled coil</keyword>
<dbReference type="InterPro" id="IPR015403">
    <property type="entry name" value="Mon2/Sec7/BIG1-like_HDS"/>
</dbReference>
<dbReference type="SUPFAM" id="SSF48371">
    <property type="entry name" value="ARM repeat"/>
    <property type="match status" value="1"/>
</dbReference>
<evidence type="ECO:0000256" key="4">
    <source>
        <dbReference type="ARBA" id="ARBA00022490"/>
    </source>
</evidence>
<evidence type="ECO:0000256" key="3">
    <source>
        <dbReference type="ARBA" id="ARBA00022448"/>
    </source>
</evidence>
<dbReference type="FunFam" id="1.10.220.20:FF:000002">
    <property type="entry name" value="Brefeldin A-inhibited guanine nucleotide-exchange protein 1"/>
    <property type="match status" value="1"/>
</dbReference>
<dbReference type="GO" id="GO:0032012">
    <property type="term" value="P:regulation of ARF protein signal transduction"/>
    <property type="evidence" value="ECO:0007669"/>
    <property type="project" value="InterPro"/>
</dbReference>
<dbReference type="Pfam" id="PF16213">
    <property type="entry name" value="DCB"/>
    <property type="match status" value="1"/>
</dbReference>
<dbReference type="InterPro" id="IPR016024">
    <property type="entry name" value="ARM-type_fold"/>
</dbReference>
<keyword evidence="10" id="KW-1185">Reference proteome</keyword>
<dbReference type="Pfam" id="PF09324">
    <property type="entry name" value="Sec7-like_HDS"/>
    <property type="match status" value="1"/>
</dbReference>
<dbReference type="InterPro" id="IPR035999">
    <property type="entry name" value="Sec7_dom_sf"/>
</dbReference>
<dbReference type="Pfam" id="PF01369">
    <property type="entry name" value="Sec7"/>
    <property type="match status" value="1"/>
</dbReference>
<dbReference type="Pfam" id="PF12783">
    <property type="entry name" value="Sec7-like_HUS"/>
    <property type="match status" value="1"/>
</dbReference>
<keyword evidence="5" id="KW-0653">Protein transport</keyword>
<sequence>MFLKASIERILNDAGTRRKENAELRKACEESLERLNAELQTFGQQQTENGMGPSCAILPNGNNIFLADRYFPPFELACQNKSSKIVINALDSLQKLISYGHLIGNQPDSDNPEQLLIDRVVQAICAPFQGPHTDDAVQLQIIKGILALILNQTCRIHESSLLLAVRTCFNIYLASKSPINQSTAKGILTQTINYVFTNMERTVTETVVIPFDENTVVKDVLDSVVYQVSTSLDSCQYENAEQDRKSTNIDFNEPLSPNEQNIILNGSIHSSSPSYYYGMNGSSENTDLNITANGSIGTPRQQLQQKLEFNSIEEKDAFLIFRALCKLSMKHLPDEQDPRSHELRSKILSLEMILLVMEHINGQPLPDHHSFVYAIRHFLCVALTQNAVSPTITVFEKALSIIVQLINKWKSHLKKQLEVFFKEILLSILESPSSSFEHKWAVLNALSKIFDDSQSVVDIYVNYDCHMTSANIFEELISHLAKIASSYSSDPSSPTHGQQIAKDREKRMRELALKCLVKALKCLVAWYEDMEIGKEVSIQYPTEEQQQPLQLSSEGSAADVNQIVQVKQQKSLIESGIDLFAKKPAQGLAFLHSKGFIGTEPEDIASFFHAEERLDKSVIGDYLGDGDSHNQKVMYAYVDTFDFSGVNIVQALRTLLNKFRLPGEAQKIDRIMEKFASRYCECNPQLKIFASADTAYVLSYSIIMLTTDLHNPQVKRKMLKEEYIRMNRGINGQDDLPDEFLSKIYDDIAANEIKTKPGNLKRPKLNAETATIRQRKIFQNLELESISQVAHSLMEAATFTHVEFTTAKHFEQVQLMFELIWSFCLAAFSIGLQSSEDPAIWRCCLQGFSEGVRVACLFRLTVQREAFVQALTKFTLLTANSSLSEMRPKNVETIKLLIQIGVENGNYLEQCWYDVLKCISQLELVQSISTGNHGVFHLVLEKYPIQWHRNPIKHPIVYLEDQLNDQIQNFIFIKDNVKSLFNIREKSIHAVQSCLDETSSQDVVVAIDRIFQDSSKLTGDAIIQFVRALCQVSLEELCSPGGPSMFMLQKIVEISFYNMNRIRIEWSMIWSVLGEHFNLVLKAGCSSNGNISHFALEALRQLSMKFLEKGELPNFRFQKEFLHPFEVIMDRNRSLACREMIVTCVTHMVHSHADKIRSGWRNIFSLFSMAATEKDERIVEQAFTTTAEIIGDVFPKHFAELSPDSFHDAIKCLSGFACNPAFPDTSMESIRMIRLAAALVDKHSDLINANWGNNSGRPESFKDLSSIEGHPIWIKGWLPIIFELSCIVNRCKLDVRTRSLTVLFELVKSYGAKFGDDAWTDFFKIIFRIFDFGKIDELGNEKNEWMITTCNHALYAIVDVFSEYYVSLGPLLLPEVYKQLYWCVEQGNELLARSAINCLENLVVSNGNKFNKQMWDQTTEQLVKIFDCSVVDVDSTESLTNAHSVKSTTGSPSTTPNDESSGSFEDCVLLSSITRCIIQLEIVDAVSNILFGRNAFKVEPPAKRPSTFTGERGNGGGEGRSEDSFSIGELPVTDFLIVFERLLFSQAMFQYLSTQNLMCLADALLGSHAMARRLSSNTAAQRNLLWKATFKGRSKPNMQKLEAHSIHCALNILFQLYSQSSNVEPEIVEMFRKQLQKTVKYALEHYLTSHSDTFRSYWLTVVQMILNRTCDLPNDRFAELGVEFRLSLTSLIESEEQPIIRSALHRVVQRFITHEHPNSYVNNIS</sequence>
<dbReference type="PANTHER" id="PTHR10663">
    <property type="entry name" value="GUANYL-NUCLEOTIDE EXCHANGE FACTOR"/>
    <property type="match status" value="1"/>
</dbReference>
<dbReference type="SUPFAM" id="SSF48425">
    <property type="entry name" value="Sec7 domain"/>
    <property type="match status" value="1"/>
</dbReference>
<dbReference type="FunFam" id="1.10.1000.11:FF:000003">
    <property type="entry name" value="Brefeldin A-inhibited guanine nucleotide-exchange protein 1"/>
    <property type="match status" value="1"/>
</dbReference>
<dbReference type="Gene3D" id="1.10.1000.11">
    <property type="entry name" value="Arf Nucleotide-binding Site Opener,domain 2"/>
    <property type="match status" value="1"/>
</dbReference>
<organism evidence="10 11">
    <name type="scientific">Meloidogyne hapla</name>
    <name type="common">Root-knot nematode worm</name>
    <dbReference type="NCBI Taxonomy" id="6305"/>
    <lineage>
        <taxon>Eukaryota</taxon>
        <taxon>Metazoa</taxon>
        <taxon>Ecdysozoa</taxon>
        <taxon>Nematoda</taxon>
        <taxon>Chromadorea</taxon>
        <taxon>Rhabditida</taxon>
        <taxon>Tylenchina</taxon>
        <taxon>Tylenchomorpha</taxon>
        <taxon>Tylenchoidea</taxon>
        <taxon>Meloidogynidae</taxon>
        <taxon>Meloidogyninae</taxon>
        <taxon>Meloidogyne</taxon>
    </lineage>
</organism>
<dbReference type="GO" id="GO:0016020">
    <property type="term" value="C:membrane"/>
    <property type="evidence" value="ECO:0007669"/>
    <property type="project" value="UniProtKB-SubCell"/>
</dbReference>
<dbReference type="SMART" id="SM00222">
    <property type="entry name" value="Sec7"/>
    <property type="match status" value="1"/>
</dbReference>
<feature type="region of interest" description="Disordered" evidence="8">
    <location>
        <begin position="1502"/>
        <end position="1523"/>
    </location>
</feature>
<comment type="subcellular location">
    <subcellularLocation>
        <location evidence="2">Cytoplasm</location>
    </subcellularLocation>
    <subcellularLocation>
        <location evidence="1">Membrane</location>
    </subcellularLocation>
</comment>
<evidence type="ECO:0000256" key="1">
    <source>
        <dbReference type="ARBA" id="ARBA00004370"/>
    </source>
</evidence>
<dbReference type="OMA" id="EVMCAYI"/>
<reference evidence="11" key="1">
    <citation type="submission" date="2016-11" db="UniProtKB">
        <authorList>
            <consortium name="WormBaseParasite"/>
        </authorList>
    </citation>
    <scope>IDENTIFICATION</scope>
</reference>
<dbReference type="CDD" id="cd00171">
    <property type="entry name" value="Sec7"/>
    <property type="match status" value="1"/>
</dbReference>
<dbReference type="InterPro" id="IPR032629">
    <property type="entry name" value="DCB_dom"/>
</dbReference>
<evidence type="ECO:0000256" key="6">
    <source>
        <dbReference type="ARBA" id="ARBA00023136"/>
    </source>
</evidence>
<feature type="coiled-coil region" evidence="7">
    <location>
        <begin position="18"/>
        <end position="45"/>
    </location>
</feature>
<keyword evidence="6" id="KW-0472">Membrane</keyword>
<dbReference type="WBParaSite" id="MhA1_Contig104.frz3.gene17">
    <property type="protein sequence ID" value="MhA1_Contig104.frz3.gene17"/>
    <property type="gene ID" value="MhA1_Contig104.frz3.gene17"/>
</dbReference>
<evidence type="ECO:0000256" key="2">
    <source>
        <dbReference type="ARBA" id="ARBA00004496"/>
    </source>
</evidence>
<evidence type="ECO:0000256" key="5">
    <source>
        <dbReference type="ARBA" id="ARBA00022927"/>
    </source>
</evidence>
<evidence type="ECO:0000313" key="11">
    <source>
        <dbReference type="WBParaSite" id="MhA1_Contig104.frz3.gene17"/>
    </source>
</evidence>
<dbReference type="GO" id="GO:0005085">
    <property type="term" value="F:guanyl-nucleotide exchange factor activity"/>
    <property type="evidence" value="ECO:0007669"/>
    <property type="project" value="InterPro"/>
</dbReference>
<feature type="domain" description="SEC7" evidence="9">
    <location>
        <begin position="562"/>
        <end position="751"/>
    </location>
</feature>
<dbReference type="InterPro" id="IPR046455">
    <property type="entry name" value="Sec7/BIG1-like_C"/>
</dbReference>
<feature type="region of interest" description="Disordered" evidence="8">
    <location>
        <begin position="1441"/>
        <end position="1462"/>
    </location>
</feature>
<keyword evidence="4" id="KW-0963">Cytoplasm</keyword>
<dbReference type="PANTHER" id="PTHR10663:SF375">
    <property type="entry name" value="LD29171P"/>
    <property type="match status" value="1"/>
</dbReference>
<keyword evidence="3" id="KW-0813">Transport</keyword>
<dbReference type="InterPro" id="IPR032691">
    <property type="entry name" value="Mon2/Sec7/BIG1-like_HUS"/>
</dbReference>
<dbReference type="GO" id="GO:0005737">
    <property type="term" value="C:cytoplasm"/>
    <property type="evidence" value="ECO:0007669"/>
    <property type="project" value="UniProtKB-SubCell"/>
</dbReference>
<evidence type="ECO:0000313" key="10">
    <source>
        <dbReference type="Proteomes" id="UP000095281"/>
    </source>
</evidence>
<dbReference type="InterPro" id="IPR023394">
    <property type="entry name" value="Sec7_C_sf"/>
</dbReference>
<dbReference type="Gene3D" id="1.10.220.20">
    <property type="match status" value="1"/>
</dbReference>